<protein>
    <submittedName>
        <fullName evidence="7">Site-specific recombinase XerD</fullName>
    </submittedName>
</protein>
<dbReference type="CDD" id="cd00397">
    <property type="entry name" value="DNA_BRE_C"/>
    <property type="match status" value="1"/>
</dbReference>
<reference evidence="7 8" key="1">
    <citation type="journal article" date="2012" name="J. Bacteriol.">
        <title>Complete genome sequences of Desulfosporosinus orientis DSM765T, Desulfosporosinus youngiae DSM17734T, Desulfosporosinus meridiei DSM13257T, and Desulfosporosinus acidiphilus DSM22704T.</title>
        <authorList>
            <person name="Pester M."/>
            <person name="Brambilla E."/>
            <person name="Alazard D."/>
            <person name="Rattei T."/>
            <person name="Weinmaier T."/>
            <person name="Han J."/>
            <person name="Lucas S."/>
            <person name="Lapidus A."/>
            <person name="Cheng J.F."/>
            <person name="Goodwin L."/>
            <person name="Pitluck S."/>
            <person name="Peters L."/>
            <person name="Ovchinnikova G."/>
            <person name="Teshima H."/>
            <person name="Detter J.C."/>
            <person name="Han C.S."/>
            <person name="Tapia R."/>
            <person name="Land M.L."/>
            <person name="Hauser L."/>
            <person name="Kyrpides N.C."/>
            <person name="Ivanova N.N."/>
            <person name="Pagani I."/>
            <person name="Huntmann M."/>
            <person name="Wei C.L."/>
            <person name="Davenport K.W."/>
            <person name="Daligault H."/>
            <person name="Chain P.S."/>
            <person name="Chen A."/>
            <person name="Mavromatis K."/>
            <person name="Markowitz V."/>
            <person name="Szeto E."/>
            <person name="Mikhailova N."/>
            <person name="Pati A."/>
            <person name="Wagner M."/>
            <person name="Woyke T."/>
            <person name="Ollivier B."/>
            <person name="Klenk H.P."/>
            <person name="Spring S."/>
            <person name="Loy A."/>
        </authorList>
    </citation>
    <scope>NUCLEOTIDE SEQUENCE [LARGE SCALE GENOMIC DNA]</scope>
    <source>
        <strain evidence="8">DSM 22704 / JCM 16185 / SJ4</strain>
    </source>
</reference>
<dbReference type="HOGENOM" id="CLU_027562_9_2_9"/>
<dbReference type="SUPFAM" id="SSF56349">
    <property type="entry name" value="DNA breaking-rejoining enzymes"/>
    <property type="match status" value="1"/>
</dbReference>
<dbReference type="InterPro" id="IPR011010">
    <property type="entry name" value="DNA_brk_join_enz"/>
</dbReference>
<dbReference type="Pfam" id="PF13102">
    <property type="entry name" value="Phage_int_SAM_5"/>
    <property type="match status" value="1"/>
</dbReference>
<dbReference type="InterPro" id="IPR044068">
    <property type="entry name" value="CB"/>
</dbReference>
<feature type="domain" description="Core-binding (CB)" evidence="6">
    <location>
        <begin position="19"/>
        <end position="109"/>
    </location>
</feature>
<evidence type="ECO:0000313" key="8">
    <source>
        <dbReference type="Proteomes" id="UP000002892"/>
    </source>
</evidence>
<feature type="domain" description="Tyr recombinase" evidence="5">
    <location>
        <begin position="130"/>
        <end position="313"/>
    </location>
</feature>
<dbReference type="PROSITE" id="PS51900">
    <property type="entry name" value="CB"/>
    <property type="match status" value="1"/>
</dbReference>
<evidence type="ECO:0000256" key="1">
    <source>
        <dbReference type="ARBA" id="ARBA00008857"/>
    </source>
</evidence>
<dbReference type="PANTHER" id="PTHR30349">
    <property type="entry name" value="PHAGE INTEGRASE-RELATED"/>
    <property type="match status" value="1"/>
</dbReference>
<keyword evidence="2 4" id="KW-0238">DNA-binding</keyword>
<accession>I4D5D6</accession>
<dbReference type="Gene3D" id="1.10.150.130">
    <property type="match status" value="1"/>
</dbReference>
<dbReference type="PANTHER" id="PTHR30349:SF41">
    <property type="entry name" value="INTEGRASE_RECOMBINASE PROTEIN MJ0367-RELATED"/>
    <property type="match status" value="1"/>
</dbReference>
<dbReference type="STRING" id="646529.Desaci_2035"/>
<evidence type="ECO:0000259" key="6">
    <source>
        <dbReference type="PROSITE" id="PS51900"/>
    </source>
</evidence>
<dbReference type="GO" id="GO:0015074">
    <property type="term" value="P:DNA integration"/>
    <property type="evidence" value="ECO:0007669"/>
    <property type="project" value="InterPro"/>
</dbReference>
<dbReference type="Gene3D" id="1.10.443.10">
    <property type="entry name" value="Intergrase catalytic core"/>
    <property type="match status" value="1"/>
</dbReference>
<dbReference type="Pfam" id="PF00589">
    <property type="entry name" value="Phage_integrase"/>
    <property type="match status" value="1"/>
</dbReference>
<gene>
    <name evidence="7" type="ordered locus">Desaci_2035</name>
</gene>
<evidence type="ECO:0000256" key="2">
    <source>
        <dbReference type="ARBA" id="ARBA00023125"/>
    </source>
</evidence>
<evidence type="ECO:0000256" key="3">
    <source>
        <dbReference type="ARBA" id="ARBA00023172"/>
    </source>
</evidence>
<keyword evidence="8" id="KW-1185">Reference proteome</keyword>
<dbReference type="EMBL" id="CP003639">
    <property type="protein sequence ID" value="AFM41010.1"/>
    <property type="molecule type" value="Genomic_DNA"/>
</dbReference>
<proteinExistence type="inferred from homology"/>
<evidence type="ECO:0000313" key="7">
    <source>
        <dbReference type="EMBL" id="AFM41010.1"/>
    </source>
</evidence>
<evidence type="ECO:0000256" key="4">
    <source>
        <dbReference type="PROSITE-ProRule" id="PRU01248"/>
    </source>
</evidence>
<keyword evidence="3" id="KW-0233">DNA recombination</keyword>
<dbReference type="InterPro" id="IPR002104">
    <property type="entry name" value="Integrase_catalytic"/>
</dbReference>
<name>I4D5D6_DESAJ</name>
<dbReference type="GO" id="GO:0003677">
    <property type="term" value="F:DNA binding"/>
    <property type="evidence" value="ECO:0007669"/>
    <property type="project" value="UniProtKB-UniRule"/>
</dbReference>
<dbReference type="PROSITE" id="PS51898">
    <property type="entry name" value="TYR_RECOMBINASE"/>
    <property type="match status" value="1"/>
</dbReference>
<dbReference type="KEGG" id="dai:Desaci_2035"/>
<dbReference type="eggNOG" id="COG4974">
    <property type="taxonomic scope" value="Bacteria"/>
</dbReference>
<dbReference type="InterPro" id="IPR010998">
    <property type="entry name" value="Integrase_recombinase_N"/>
</dbReference>
<sequence length="328" mass="38346">MARKSAVISPVKRKSRKIVAPTDYSIQFDDYLIHCEERNLTQGSIEGYRFYLGYLKKYLEENEHSLLVDEITERDIKDFLNFMRKTKNNTQATINSAIASIRPFFNYLIEQEIIQDHPMAKIKKGKIDQKPIIPFSNEDIKNLLKQPDKSRHAGYRDYCMMLMLLSTGMRISECLNLTISDIDFKNNRILIRESKNRTPRIVGMAKKIKPELQRFIRLCLPNAKPFDILFQNQDGGKLADNTIQENFREYGVQANIDPRIRVSPHTYRHTYAINYLKNGGSTASLREQLGHRTIETVEKYLYWSTDDKLEEFEKYNPLDKMELQGGVC</sequence>
<dbReference type="AlphaFoldDB" id="I4D5D6"/>
<comment type="similarity">
    <text evidence="1">Belongs to the 'phage' integrase family.</text>
</comment>
<organism evidence="7 8">
    <name type="scientific">Desulfosporosinus acidiphilus (strain DSM 22704 / JCM 16185 / SJ4)</name>
    <dbReference type="NCBI Taxonomy" id="646529"/>
    <lineage>
        <taxon>Bacteria</taxon>
        <taxon>Bacillati</taxon>
        <taxon>Bacillota</taxon>
        <taxon>Clostridia</taxon>
        <taxon>Eubacteriales</taxon>
        <taxon>Desulfitobacteriaceae</taxon>
        <taxon>Desulfosporosinus</taxon>
    </lineage>
</organism>
<evidence type="ECO:0000259" key="5">
    <source>
        <dbReference type="PROSITE" id="PS51898"/>
    </source>
</evidence>
<dbReference type="GO" id="GO:0006310">
    <property type="term" value="P:DNA recombination"/>
    <property type="evidence" value="ECO:0007669"/>
    <property type="project" value="UniProtKB-KW"/>
</dbReference>
<dbReference type="RefSeq" id="WP_014827014.1">
    <property type="nucleotide sequence ID" value="NC_018068.1"/>
</dbReference>
<dbReference type="InterPro" id="IPR050090">
    <property type="entry name" value="Tyrosine_recombinase_XerCD"/>
</dbReference>
<dbReference type="OrthoDB" id="9785687at2"/>
<dbReference type="InterPro" id="IPR013762">
    <property type="entry name" value="Integrase-like_cat_sf"/>
</dbReference>
<dbReference type="InterPro" id="IPR025269">
    <property type="entry name" value="SAM-like_dom"/>
</dbReference>
<dbReference type="Proteomes" id="UP000002892">
    <property type="component" value="Chromosome"/>
</dbReference>